<accession>A0A2P8DWR5</accession>
<dbReference type="GO" id="GO:0046677">
    <property type="term" value="P:response to antibiotic"/>
    <property type="evidence" value="ECO:0007669"/>
    <property type="project" value="UniProtKB-KW"/>
</dbReference>
<comment type="caution">
    <text evidence="8">The sequence shown here is derived from an EMBL/GenBank/DDBJ whole genome shotgun (WGS) entry which is preliminary data.</text>
</comment>
<dbReference type="PROSITE" id="PS50893">
    <property type="entry name" value="ABC_TRANSPORTER_2"/>
    <property type="match status" value="1"/>
</dbReference>
<evidence type="ECO:0000313" key="9">
    <source>
        <dbReference type="Proteomes" id="UP000243528"/>
    </source>
</evidence>
<keyword evidence="5 8" id="KW-0067">ATP-binding</keyword>
<comment type="similarity">
    <text evidence="2">Belongs to the ABC transporter superfamily.</text>
</comment>
<evidence type="ECO:0000256" key="1">
    <source>
        <dbReference type="ARBA" id="ARBA00004202"/>
    </source>
</evidence>
<sequence>MEAVLTENPASAGTAPGAAIELSGLGKAYGRGEHAFAAVRETTLSVPWGQVIGLLGPNGAGKTTTIKMICGLITPSTGSITLGGYDVARQRSHAVRQIGAVLEGSRNVYWPMSAWENLMYFGRLKGLRGSEVRPRARRLLTDLGLWERRHETVGSYSRGMQQKVAVAAALITDPPIILLDEPTLGLDVEAARTVKDWIAHLAADDGKTVVLTTHQLEVAQELSDRIAVIKEGEIIADLPTTELLARHAENRYEIRVAGSLDGNVGGLPAGARVEPDGSGTRVLLPDADSATVYAVLDQLAAADQQLVSVAQARPSLEAVFIRLLHHAGAAPTPEAGGEGTTP</sequence>
<dbReference type="PANTHER" id="PTHR42711:SF5">
    <property type="entry name" value="ABC TRANSPORTER ATP-BINDING PROTEIN NATA"/>
    <property type="match status" value="1"/>
</dbReference>
<evidence type="ECO:0000256" key="5">
    <source>
        <dbReference type="ARBA" id="ARBA00022840"/>
    </source>
</evidence>
<dbReference type="GO" id="GO:0005886">
    <property type="term" value="C:plasma membrane"/>
    <property type="evidence" value="ECO:0007669"/>
    <property type="project" value="UniProtKB-SubCell"/>
</dbReference>
<evidence type="ECO:0000256" key="4">
    <source>
        <dbReference type="ARBA" id="ARBA00022741"/>
    </source>
</evidence>
<keyword evidence="9" id="KW-1185">Reference proteome</keyword>
<protein>
    <submittedName>
        <fullName evidence="8">ABC-2 type transport system ATP-binding protein</fullName>
    </submittedName>
</protein>
<proteinExistence type="inferred from homology"/>
<evidence type="ECO:0000256" key="6">
    <source>
        <dbReference type="ARBA" id="ARBA00023251"/>
    </source>
</evidence>
<dbReference type="SUPFAM" id="SSF52540">
    <property type="entry name" value="P-loop containing nucleoside triphosphate hydrolases"/>
    <property type="match status" value="1"/>
</dbReference>
<evidence type="ECO:0000256" key="2">
    <source>
        <dbReference type="ARBA" id="ARBA00005417"/>
    </source>
</evidence>
<comment type="subcellular location">
    <subcellularLocation>
        <location evidence="1">Cell membrane</location>
        <topology evidence="1">Peripheral membrane protein</topology>
    </subcellularLocation>
</comment>
<dbReference type="OrthoDB" id="9804819at2"/>
<dbReference type="EMBL" id="PYGE01000013">
    <property type="protein sequence ID" value="PSL01650.1"/>
    <property type="molecule type" value="Genomic_DNA"/>
</dbReference>
<dbReference type="InterPro" id="IPR003439">
    <property type="entry name" value="ABC_transporter-like_ATP-bd"/>
</dbReference>
<dbReference type="GO" id="GO:0005524">
    <property type="term" value="F:ATP binding"/>
    <property type="evidence" value="ECO:0007669"/>
    <property type="project" value="UniProtKB-KW"/>
</dbReference>
<reference evidence="8 9" key="1">
    <citation type="submission" date="2018-03" db="EMBL/GenBank/DDBJ databases">
        <title>Genomic Encyclopedia of Archaeal and Bacterial Type Strains, Phase II (KMG-II): from individual species to whole genera.</title>
        <authorList>
            <person name="Goeker M."/>
        </authorList>
    </citation>
    <scope>NUCLEOTIDE SEQUENCE [LARGE SCALE GENOMIC DNA]</scope>
    <source>
        <strain evidence="8 9">DSM 45211</strain>
    </source>
</reference>
<dbReference type="PANTHER" id="PTHR42711">
    <property type="entry name" value="ABC TRANSPORTER ATP-BINDING PROTEIN"/>
    <property type="match status" value="1"/>
</dbReference>
<evidence type="ECO:0000256" key="3">
    <source>
        <dbReference type="ARBA" id="ARBA00022448"/>
    </source>
</evidence>
<dbReference type="Pfam" id="PF00005">
    <property type="entry name" value="ABC_tran"/>
    <property type="match status" value="1"/>
</dbReference>
<dbReference type="InterPro" id="IPR027417">
    <property type="entry name" value="P-loop_NTPase"/>
</dbReference>
<keyword evidence="3" id="KW-0813">Transport</keyword>
<evidence type="ECO:0000313" key="8">
    <source>
        <dbReference type="EMBL" id="PSL01650.1"/>
    </source>
</evidence>
<dbReference type="InterPro" id="IPR050763">
    <property type="entry name" value="ABC_transporter_ATP-binding"/>
</dbReference>
<gene>
    <name evidence="8" type="ORF">CLV30_113138</name>
</gene>
<feature type="domain" description="ABC transporter" evidence="7">
    <location>
        <begin position="20"/>
        <end position="256"/>
    </location>
</feature>
<dbReference type="RefSeq" id="WP_106538493.1">
    <property type="nucleotide sequence ID" value="NZ_PYGE01000013.1"/>
</dbReference>
<dbReference type="InterPro" id="IPR003593">
    <property type="entry name" value="AAA+_ATPase"/>
</dbReference>
<dbReference type="Gene3D" id="3.40.50.300">
    <property type="entry name" value="P-loop containing nucleotide triphosphate hydrolases"/>
    <property type="match status" value="1"/>
</dbReference>
<dbReference type="Proteomes" id="UP000243528">
    <property type="component" value="Unassembled WGS sequence"/>
</dbReference>
<keyword evidence="6" id="KW-0046">Antibiotic resistance</keyword>
<keyword evidence="4" id="KW-0547">Nucleotide-binding</keyword>
<organism evidence="8 9">
    <name type="scientific">Haloactinopolyspora alba</name>
    <dbReference type="NCBI Taxonomy" id="648780"/>
    <lineage>
        <taxon>Bacteria</taxon>
        <taxon>Bacillati</taxon>
        <taxon>Actinomycetota</taxon>
        <taxon>Actinomycetes</taxon>
        <taxon>Jiangellales</taxon>
        <taxon>Jiangellaceae</taxon>
        <taxon>Haloactinopolyspora</taxon>
    </lineage>
</organism>
<dbReference type="SMART" id="SM00382">
    <property type="entry name" value="AAA"/>
    <property type="match status" value="1"/>
</dbReference>
<dbReference type="AlphaFoldDB" id="A0A2P8DWR5"/>
<evidence type="ECO:0000259" key="7">
    <source>
        <dbReference type="PROSITE" id="PS50893"/>
    </source>
</evidence>
<dbReference type="GO" id="GO:0016887">
    <property type="term" value="F:ATP hydrolysis activity"/>
    <property type="evidence" value="ECO:0007669"/>
    <property type="project" value="InterPro"/>
</dbReference>
<name>A0A2P8DWR5_9ACTN</name>